<dbReference type="PANTHER" id="PTHR37807">
    <property type="entry name" value="OS07G0160300 PROTEIN"/>
    <property type="match status" value="1"/>
</dbReference>
<evidence type="ECO:0000313" key="1">
    <source>
        <dbReference type="EMBL" id="TYL83858.1"/>
    </source>
</evidence>
<dbReference type="SUPFAM" id="SSF52540">
    <property type="entry name" value="P-loop containing nucleoside triphosphate hydrolases"/>
    <property type="match status" value="1"/>
</dbReference>
<dbReference type="Proteomes" id="UP000324853">
    <property type="component" value="Unassembled WGS sequence"/>
</dbReference>
<dbReference type="PANTHER" id="PTHR37807:SF3">
    <property type="entry name" value="OS07G0160300 PROTEIN"/>
    <property type="match status" value="1"/>
</dbReference>
<name>A0A5S4WP80_9BRAD</name>
<keyword evidence="2" id="KW-1185">Reference proteome</keyword>
<dbReference type="AlphaFoldDB" id="A0A5S4WP80"/>
<reference evidence="1 2" key="1">
    <citation type="submission" date="2019-08" db="EMBL/GenBank/DDBJ databases">
        <title>Bradyrhizobium hipponensis sp. nov., a rhizobium isolated from a Lupinus angustifolius root nodule in Tunisia.</title>
        <authorList>
            <person name="Off K."/>
            <person name="Rejili M."/>
            <person name="Mars M."/>
            <person name="Brachmann A."/>
            <person name="Marin M."/>
        </authorList>
    </citation>
    <scope>NUCLEOTIDE SEQUENCE [LARGE SCALE GENOMIC DNA]</scope>
    <source>
        <strain evidence="1 2">CTAW11</strain>
    </source>
</reference>
<comment type="caution">
    <text evidence="1">The sequence shown here is derived from an EMBL/GenBank/DDBJ whole genome shotgun (WGS) entry which is preliminary data.</text>
</comment>
<dbReference type="EMBL" id="VSSR01000025">
    <property type="protein sequence ID" value="TYL83858.1"/>
    <property type="molecule type" value="Genomic_DNA"/>
</dbReference>
<dbReference type="Gene3D" id="3.40.50.300">
    <property type="entry name" value="P-loop containing nucleotide triphosphate hydrolases"/>
    <property type="match status" value="1"/>
</dbReference>
<gene>
    <name evidence="1" type="ORF">FXB38_17530</name>
</gene>
<sequence>MASRQPTLIVFGGLPGTGKTTLSRELTRRFAATYIRVDAIEQTLRAAGHDVGQMGYVIANALAAENLRLDRVVVADCVNPVPASRDGWRQTALQASARIAEIEVICSDVALHRQRAEARTSDIAGLKLPSWHDIVSRHYEPWDRDHLVLDTASDSIDHLLERMEIYLRDETG</sequence>
<proteinExistence type="predicted"/>
<dbReference type="Pfam" id="PF13671">
    <property type="entry name" value="AAA_33"/>
    <property type="match status" value="1"/>
</dbReference>
<protein>
    <submittedName>
        <fullName evidence="1">AAA family ATPase</fullName>
    </submittedName>
</protein>
<organism evidence="1 2">
    <name type="scientific">Bradyrhizobium cytisi</name>
    <dbReference type="NCBI Taxonomy" id="515489"/>
    <lineage>
        <taxon>Bacteria</taxon>
        <taxon>Pseudomonadati</taxon>
        <taxon>Pseudomonadota</taxon>
        <taxon>Alphaproteobacteria</taxon>
        <taxon>Hyphomicrobiales</taxon>
        <taxon>Nitrobacteraceae</taxon>
        <taxon>Bradyrhizobium</taxon>
    </lineage>
</organism>
<dbReference type="RefSeq" id="WP_148752109.1">
    <property type="nucleotide sequence ID" value="NZ_VSSR01000025.1"/>
</dbReference>
<dbReference type="OrthoDB" id="3819922at2"/>
<dbReference type="InterPro" id="IPR027417">
    <property type="entry name" value="P-loop_NTPase"/>
</dbReference>
<accession>A0A5S4WP80</accession>
<evidence type="ECO:0000313" key="2">
    <source>
        <dbReference type="Proteomes" id="UP000324853"/>
    </source>
</evidence>